<gene>
    <name evidence="2" type="ORF">M378DRAFT_19371</name>
</gene>
<keyword evidence="3" id="KW-1185">Reference proteome</keyword>
<evidence type="ECO:0000313" key="2">
    <source>
        <dbReference type="EMBL" id="KIL53943.1"/>
    </source>
</evidence>
<dbReference type="EMBL" id="KN819103">
    <property type="protein sequence ID" value="KIL53943.1"/>
    <property type="molecule type" value="Genomic_DNA"/>
</dbReference>
<dbReference type="Proteomes" id="UP000054549">
    <property type="component" value="Unassembled WGS sequence"/>
</dbReference>
<accession>A0A0C2WD32</accession>
<dbReference type="AlphaFoldDB" id="A0A0C2WD32"/>
<feature type="region of interest" description="Disordered" evidence="1">
    <location>
        <begin position="95"/>
        <end position="121"/>
    </location>
</feature>
<name>A0A0C2WD32_AMAMK</name>
<dbReference type="InParanoid" id="A0A0C2WD32"/>
<sequence length="121" mass="13562">MTPSQEILASNMHSQRYQKAVVTGATRNKEADPRKRRRISVASQDEGLTACQRVRYTQSQIKLSGINSEQEEIGQRVRPLPVVRTGTHLLQRIVEPTSDSENEKMLPTQRVAQSSATIPHA</sequence>
<dbReference type="HOGENOM" id="CLU_2037488_0_0_1"/>
<protein>
    <submittedName>
        <fullName evidence="2">Uncharacterized protein</fullName>
    </submittedName>
</protein>
<reference evidence="2 3" key="1">
    <citation type="submission" date="2014-04" db="EMBL/GenBank/DDBJ databases">
        <title>Evolutionary Origins and Diversification of the Mycorrhizal Mutualists.</title>
        <authorList>
            <consortium name="DOE Joint Genome Institute"/>
            <consortium name="Mycorrhizal Genomics Consortium"/>
            <person name="Kohler A."/>
            <person name="Kuo A."/>
            <person name="Nagy L.G."/>
            <person name="Floudas D."/>
            <person name="Copeland A."/>
            <person name="Barry K.W."/>
            <person name="Cichocki N."/>
            <person name="Veneault-Fourrey C."/>
            <person name="LaButti K."/>
            <person name="Lindquist E.A."/>
            <person name="Lipzen A."/>
            <person name="Lundell T."/>
            <person name="Morin E."/>
            <person name="Murat C."/>
            <person name="Riley R."/>
            <person name="Ohm R."/>
            <person name="Sun H."/>
            <person name="Tunlid A."/>
            <person name="Henrissat B."/>
            <person name="Grigoriev I.V."/>
            <person name="Hibbett D.S."/>
            <person name="Martin F."/>
        </authorList>
    </citation>
    <scope>NUCLEOTIDE SEQUENCE [LARGE SCALE GENOMIC DNA]</scope>
    <source>
        <strain evidence="2 3">Koide BX008</strain>
    </source>
</reference>
<feature type="region of interest" description="Disordered" evidence="1">
    <location>
        <begin position="23"/>
        <end position="44"/>
    </location>
</feature>
<evidence type="ECO:0000313" key="3">
    <source>
        <dbReference type="Proteomes" id="UP000054549"/>
    </source>
</evidence>
<evidence type="ECO:0000256" key="1">
    <source>
        <dbReference type="SAM" id="MobiDB-lite"/>
    </source>
</evidence>
<feature type="compositionally biased region" description="Polar residues" evidence="1">
    <location>
        <begin position="110"/>
        <end position="121"/>
    </location>
</feature>
<proteinExistence type="predicted"/>
<organism evidence="2 3">
    <name type="scientific">Amanita muscaria (strain Koide BX008)</name>
    <dbReference type="NCBI Taxonomy" id="946122"/>
    <lineage>
        <taxon>Eukaryota</taxon>
        <taxon>Fungi</taxon>
        <taxon>Dikarya</taxon>
        <taxon>Basidiomycota</taxon>
        <taxon>Agaricomycotina</taxon>
        <taxon>Agaricomycetes</taxon>
        <taxon>Agaricomycetidae</taxon>
        <taxon>Agaricales</taxon>
        <taxon>Pluteineae</taxon>
        <taxon>Amanitaceae</taxon>
        <taxon>Amanita</taxon>
    </lineage>
</organism>